<evidence type="ECO:0000313" key="2">
    <source>
        <dbReference type="EMBL" id="RIB26803.1"/>
    </source>
</evidence>
<reference evidence="2 3" key="1">
    <citation type="submission" date="2018-06" db="EMBL/GenBank/DDBJ databases">
        <title>Comparative genomics reveals the genomic features of Rhizophagus irregularis, R. cerebriforme, R. diaphanum and Gigaspora rosea, and their symbiotic lifestyle signature.</title>
        <authorList>
            <person name="Morin E."/>
            <person name="San Clemente H."/>
            <person name="Chen E.C.H."/>
            <person name="De La Providencia I."/>
            <person name="Hainaut M."/>
            <person name="Kuo A."/>
            <person name="Kohler A."/>
            <person name="Murat C."/>
            <person name="Tang N."/>
            <person name="Roy S."/>
            <person name="Loubradou J."/>
            <person name="Henrissat B."/>
            <person name="Grigoriev I.V."/>
            <person name="Corradi N."/>
            <person name="Roux C."/>
            <person name="Martin F.M."/>
        </authorList>
    </citation>
    <scope>NUCLEOTIDE SEQUENCE [LARGE SCALE GENOMIC DNA]</scope>
    <source>
        <strain evidence="2 3">DAOM 194757</strain>
    </source>
</reference>
<feature type="region of interest" description="Disordered" evidence="1">
    <location>
        <begin position="1"/>
        <end position="40"/>
    </location>
</feature>
<sequence length="330" mass="38745">MICKSDLDEDDKFEEASKDETNPTPLPNQPKQNNPKPNPSLLLDAINLVNNGIVDQKIKISKLQNNQIDQLQKIRNRRLKQLQEELYEDNVMTLIQISMLFQIIRSKILKIQQNMEFNKIKTGIEKETNTTKLKVNWTFIGNLLNRNLHNTLIINNTLLSEEQKEKLYELRKQQIVVLNNKIYENLENNIKNKKIVSKLEDKRYYDSRIDPVLNDILNILETLDLSDYMPVEEFFAISKENIVYKVPSDNKVITDLVEIFRANEQTTIELKNMNNSFKISIVSANIANMSLKTIHIFLFQQNDTKKYINILRKVKKFIKKVKDPNIIKQN</sequence>
<feature type="compositionally biased region" description="Low complexity" evidence="1">
    <location>
        <begin position="29"/>
        <end position="40"/>
    </location>
</feature>
<protein>
    <submittedName>
        <fullName evidence="2">Uncharacterized protein</fullName>
    </submittedName>
</protein>
<proteinExistence type="predicted"/>
<keyword evidence="3" id="KW-1185">Reference proteome</keyword>
<dbReference type="STRING" id="44941.A0A397W3E0"/>
<dbReference type="Proteomes" id="UP000266673">
    <property type="component" value="Unassembled WGS sequence"/>
</dbReference>
<comment type="caution">
    <text evidence="2">The sequence shown here is derived from an EMBL/GenBank/DDBJ whole genome shotgun (WGS) entry which is preliminary data.</text>
</comment>
<organism evidence="2 3">
    <name type="scientific">Gigaspora rosea</name>
    <dbReference type="NCBI Taxonomy" id="44941"/>
    <lineage>
        <taxon>Eukaryota</taxon>
        <taxon>Fungi</taxon>
        <taxon>Fungi incertae sedis</taxon>
        <taxon>Mucoromycota</taxon>
        <taxon>Glomeromycotina</taxon>
        <taxon>Glomeromycetes</taxon>
        <taxon>Diversisporales</taxon>
        <taxon>Gigasporaceae</taxon>
        <taxon>Gigaspora</taxon>
    </lineage>
</organism>
<accession>A0A397W3E0</accession>
<gene>
    <name evidence="2" type="ORF">C2G38_2162329</name>
</gene>
<dbReference type="AlphaFoldDB" id="A0A397W3E0"/>
<name>A0A397W3E0_9GLOM</name>
<evidence type="ECO:0000256" key="1">
    <source>
        <dbReference type="SAM" id="MobiDB-lite"/>
    </source>
</evidence>
<dbReference type="EMBL" id="QKWP01000122">
    <property type="protein sequence ID" value="RIB26803.1"/>
    <property type="molecule type" value="Genomic_DNA"/>
</dbReference>
<dbReference type="OrthoDB" id="2417747at2759"/>
<evidence type="ECO:0000313" key="3">
    <source>
        <dbReference type="Proteomes" id="UP000266673"/>
    </source>
</evidence>